<evidence type="ECO:0000313" key="3">
    <source>
        <dbReference type="Proteomes" id="UP000053038"/>
    </source>
</evidence>
<dbReference type="Pfam" id="PF13676">
    <property type="entry name" value="TIR_2"/>
    <property type="match status" value="1"/>
</dbReference>
<dbReference type="GO" id="GO:0007165">
    <property type="term" value="P:signal transduction"/>
    <property type="evidence" value="ECO:0007669"/>
    <property type="project" value="InterPro"/>
</dbReference>
<reference evidence="2 3" key="1">
    <citation type="submission" date="2014-10" db="EMBL/GenBank/DDBJ databases">
        <title>Genome sequence of Pectobacterium carotovorum M022.</title>
        <authorList>
            <person name="Chan K.-G."/>
            <person name="Tan W.-S."/>
        </authorList>
    </citation>
    <scope>NUCLEOTIDE SEQUENCE [LARGE SCALE GENOMIC DNA]</scope>
    <source>
        <strain evidence="2 3">M022</strain>
    </source>
</reference>
<dbReference type="InterPro" id="IPR000157">
    <property type="entry name" value="TIR_dom"/>
</dbReference>
<keyword evidence="3" id="KW-1185">Reference proteome</keyword>
<proteinExistence type="predicted"/>
<sequence>MIVVMHNNEYSEMALHIKEGLESVFGVHTPIQKRNNNSSDEWSNEREWNDVLIVLFGKDSLTQSAIDFIEEHQAAHLHGALVIPVAIDPTCPIPPKPLDKYKALQYDVNTCEAKGALTRRIGAVLGLKLQGRDTRIFISYRVTDGEYLSKQLYLHLKELGYDPWLDKAEEQDGDAGILAGEIVQDKIAAKLVNASLVLLIDTPDSYHSKWIREEINLANGMLVPILPVVFLGAEESRVKPRIKSLEYLQRWVSFEFDGECKSKELTTTQLNRITHEIETYLSDIFIRRCRVPYIVERKFEKAGYDWNLIDKPHAMYKSIKKYSSRVRMTVHSHCSAFSEIYSPAFVQVGKFLATQQQANHSLYIYDGNLLPDDELEPYLDKGMTVIHHQEISAHLSSNFTGFNENE</sequence>
<dbReference type="SUPFAM" id="SSF52200">
    <property type="entry name" value="Toll/Interleukin receptor TIR domain"/>
    <property type="match status" value="1"/>
</dbReference>
<organism evidence="2 3">
    <name type="scientific">Pectobacterium fontis</name>
    <dbReference type="NCBI Taxonomy" id="2558042"/>
    <lineage>
        <taxon>Bacteria</taxon>
        <taxon>Pseudomonadati</taxon>
        <taxon>Pseudomonadota</taxon>
        <taxon>Gammaproteobacteria</taxon>
        <taxon>Enterobacterales</taxon>
        <taxon>Pectobacteriaceae</taxon>
        <taxon>Pectobacterium</taxon>
    </lineage>
</organism>
<dbReference type="OrthoDB" id="344630at2"/>
<protein>
    <recommendedName>
        <fullName evidence="1">TIR domain-containing protein</fullName>
    </recommendedName>
</protein>
<gene>
    <name evidence="2" type="ORF">OI69_01535</name>
</gene>
<dbReference type="RefSeq" id="WP_039345166.1">
    <property type="nucleotide sequence ID" value="NZ_JSXC01000002.1"/>
</dbReference>
<name>A0A7V8L720_9GAMM</name>
<dbReference type="Proteomes" id="UP000053038">
    <property type="component" value="Unassembled WGS sequence"/>
</dbReference>
<dbReference type="AlphaFoldDB" id="A0A7V8L720"/>
<dbReference type="InterPro" id="IPR035897">
    <property type="entry name" value="Toll_tir_struct_dom_sf"/>
</dbReference>
<comment type="caution">
    <text evidence="2">The sequence shown here is derived from an EMBL/GenBank/DDBJ whole genome shotgun (WGS) entry which is preliminary data.</text>
</comment>
<evidence type="ECO:0000313" key="2">
    <source>
        <dbReference type="EMBL" id="KHN56272.1"/>
    </source>
</evidence>
<accession>A0A7V8L720</accession>
<evidence type="ECO:0000259" key="1">
    <source>
        <dbReference type="Pfam" id="PF13676"/>
    </source>
</evidence>
<dbReference type="EMBL" id="JSXC01000002">
    <property type="protein sequence ID" value="KHN56272.1"/>
    <property type="molecule type" value="Genomic_DNA"/>
</dbReference>
<dbReference type="Gene3D" id="3.40.50.10140">
    <property type="entry name" value="Toll/interleukin-1 receptor homology (TIR) domain"/>
    <property type="match status" value="1"/>
</dbReference>
<feature type="domain" description="TIR" evidence="1">
    <location>
        <begin position="136"/>
        <end position="249"/>
    </location>
</feature>